<dbReference type="GO" id="GO:0005524">
    <property type="term" value="F:ATP binding"/>
    <property type="evidence" value="ECO:0007669"/>
    <property type="project" value="InterPro"/>
</dbReference>
<dbReference type="Pfam" id="PF19279">
    <property type="entry name" value="YegS_C"/>
    <property type="match status" value="1"/>
</dbReference>
<accession>A0AA97AGQ8</accession>
<evidence type="ECO:0000313" key="2">
    <source>
        <dbReference type="EMBL" id="WNZ24600.1"/>
    </source>
</evidence>
<dbReference type="GO" id="GO:0008929">
    <property type="term" value="F:methylglyoxal synthase activity"/>
    <property type="evidence" value="ECO:0007669"/>
    <property type="project" value="InterPro"/>
</dbReference>
<dbReference type="AlphaFoldDB" id="A0AA97AGQ8"/>
<dbReference type="NCBIfam" id="TIGR00147">
    <property type="entry name" value="YegS/Rv2252/BmrU family lipid kinase"/>
    <property type="match status" value="1"/>
</dbReference>
<dbReference type="EMBL" id="CP053586">
    <property type="protein sequence ID" value="WNZ24600.1"/>
    <property type="molecule type" value="Genomic_DNA"/>
</dbReference>
<feature type="domain" description="DAGKc" evidence="1">
    <location>
        <begin position="1"/>
        <end position="126"/>
    </location>
</feature>
<dbReference type="GO" id="GO:0016301">
    <property type="term" value="F:kinase activity"/>
    <property type="evidence" value="ECO:0007669"/>
    <property type="project" value="UniProtKB-KW"/>
</dbReference>
<proteinExistence type="predicted"/>
<dbReference type="SMART" id="SM00046">
    <property type="entry name" value="DAGKc"/>
    <property type="match status" value="1"/>
</dbReference>
<sequence length="288" mass="31501">MKRALLLINPHARQGDLARQQAQHELTTQGFTLLEESAEVPERLPQLICQYREQIDLVIVGGGDGTINAAIEGLLETQLPLGVLPLGTANNLARSLNIPSHLPSACRLIAAGKLQPIDLGWVNGEYFFNVAGMGLSAQINRQVPKGLKRRWGVIAYGLTALKLIHQQPRFQARIRCNGKVVPVETFQITICNGRYYGSGLPVAPDAAIDDSRLDLCSLEVKHWWQAFSLLPALSQGRFSPGKGVRTWQGQIIEIDAEPPQLIDTDGEIVTQTPATFRVIPQAIKVIAG</sequence>
<dbReference type="Gene3D" id="3.40.50.10330">
    <property type="entry name" value="Probable inorganic polyphosphate/atp-NAD kinase, domain 1"/>
    <property type="match status" value="1"/>
</dbReference>
<dbReference type="NCBIfam" id="NF009604">
    <property type="entry name" value="PRK13057.1"/>
    <property type="match status" value="1"/>
</dbReference>
<organism evidence="2">
    <name type="scientific">Leptolyngbya sp. NK1-12</name>
    <dbReference type="NCBI Taxonomy" id="2547451"/>
    <lineage>
        <taxon>Bacteria</taxon>
        <taxon>Bacillati</taxon>
        <taxon>Cyanobacteriota</taxon>
        <taxon>Cyanophyceae</taxon>
        <taxon>Leptolyngbyales</taxon>
        <taxon>Leptolyngbyaceae</taxon>
        <taxon>Leptolyngbya group</taxon>
        <taxon>Leptolyngbya</taxon>
    </lineage>
</organism>
<dbReference type="GO" id="GO:0008654">
    <property type="term" value="P:phospholipid biosynthetic process"/>
    <property type="evidence" value="ECO:0007669"/>
    <property type="project" value="InterPro"/>
</dbReference>
<dbReference type="PROSITE" id="PS50146">
    <property type="entry name" value="DAGK"/>
    <property type="match status" value="1"/>
</dbReference>
<dbReference type="PANTHER" id="PTHR30492">
    <property type="entry name" value="METHYLGLYOXAL SYNTHASE"/>
    <property type="match status" value="1"/>
</dbReference>
<keyword evidence="2" id="KW-0808">Transferase</keyword>
<dbReference type="InterPro" id="IPR004363">
    <property type="entry name" value="Methylgl_synth"/>
</dbReference>
<dbReference type="InterPro" id="IPR045540">
    <property type="entry name" value="YegS/DAGK_C"/>
</dbReference>
<dbReference type="InterPro" id="IPR017438">
    <property type="entry name" value="ATP-NAD_kinase_N"/>
</dbReference>
<evidence type="ECO:0000259" key="1">
    <source>
        <dbReference type="PROSITE" id="PS50146"/>
    </source>
</evidence>
<dbReference type="RefSeq" id="WP_316430475.1">
    <property type="nucleotide sequence ID" value="NZ_CP053586.1"/>
</dbReference>
<dbReference type="InterPro" id="IPR001206">
    <property type="entry name" value="Diacylglycerol_kinase_cat_dom"/>
</dbReference>
<dbReference type="PANTHER" id="PTHR30492:SF0">
    <property type="entry name" value="METHYLGLYOXAL SYNTHASE"/>
    <property type="match status" value="1"/>
</dbReference>
<keyword evidence="2" id="KW-0418">Kinase</keyword>
<protein>
    <submittedName>
        <fullName evidence="2">Lipid kinase</fullName>
    </submittedName>
</protein>
<dbReference type="GO" id="GO:0019242">
    <property type="term" value="P:methylglyoxal biosynthetic process"/>
    <property type="evidence" value="ECO:0007669"/>
    <property type="project" value="InterPro"/>
</dbReference>
<gene>
    <name evidence="2" type="ORF">HJG54_18240</name>
</gene>
<dbReference type="Gene3D" id="2.60.200.40">
    <property type="match status" value="1"/>
</dbReference>
<reference evidence="2" key="1">
    <citation type="submission" date="2020-05" db="EMBL/GenBank/DDBJ databases">
        <authorList>
            <person name="Zhu T."/>
            <person name="Keshari N."/>
            <person name="Lu X."/>
        </authorList>
    </citation>
    <scope>NUCLEOTIDE SEQUENCE</scope>
    <source>
        <strain evidence="2">NK1-12</strain>
    </source>
</reference>
<dbReference type="Pfam" id="PF00781">
    <property type="entry name" value="DAGK_cat"/>
    <property type="match status" value="1"/>
</dbReference>
<name>A0AA97AGQ8_9CYAN</name>
<dbReference type="InterPro" id="IPR005218">
    <property type="entry name" value="Diacylglycerol/lipid_kinase"/>
</dbReference>
<dbReference type="GO" id="GO:0005829">
    <property type="term" value="C:cytosol"/>
    <property type="evidence" value="ECO:0007669"/>
    <property type="project" value="TreeGrafter"/>
</dbReference>
<dbReference type="InterPro" id="IPR016064">
    <property type="entry name" value="NAD/diacylglycerol_kinase_sf"/>
</dbReference>
<dbReference type="SUPFAM" id="SSF111331">
    <property type="entry name" value="NAD kinase/diacylglycerol kinase-like"/>
    <property type="match status" value="1"/>
</dbReference>